<keyword evidence="3 11" id="KW-0813">Transport</keyword>
<evidence type="ECO:0000256" key="13">
    <source>
        <dbReference type="SAM" id="SignalP"/>
    </source>
</evidence>
<evidence type="ECO:0000256" key="5">
    <source>
        <dbReference type="ARBA" id="ARBA00022692"/>
    </source>
</evidence>
<dbReference type="STRING" id="45658.VSVS12_01184"/>
<keyword evidence="17" id="KW-1185">Reference proteome</keyword>
<dbReference type="Pfam" id="PF00593">
    <property type="entry name" value="TonB_dep_Rec_b-barrel"/>
    <property type="match status" value="1"/>
</dbReference>
<comment type="similarity">
    <text evidence="2">Belongs to the TonB-dependent receptor family. Hemoglobin/haptoglobin binding protein subfamily.</text>
</comment>
<reference evidence="16 17" key="1">
    <citation type="submission" date="2016-07" db="EMBL/GenBank/DDBJ databases">
        <title>Genome sequencing of Vibrio scophthalmi strain VS-05, an isolated from Paralichthys olivaceus.</title>
        <authorList>
            <person name="Han H.-J."/>
        </authorList>
    </citation>
    <scope>NUCLEOTIDE SEQUENCE [LARGE SCALE GENOMIC DNA]</scope>
    <source>
        <strain evidence="16 17">VS-05</strain>
    </source>
</reference>
<keyword evidence="4 11" id="KW-1134">Transmembrane beta strand</keyword>
<dbReference type="PANTHER" id="PTHR30069:SF29">
    <property type="entry name" value="HEMOGLOBIN AND HEMOGLOBIN-HAPTOGLOBIN-BINDING PROTEIN 1-RELATED"/>
    <property type="match status" value="1"/>
</dbReference>
<sequence>MIKQTQLALLISAVLSAPTLAEEVYSFDEVVVSATRTNNQLDDVAASVSVITDTEIENDMVTGLDDLFKYTPGVTVETNARQGVQGINIRGIEGNRIKVLVDGVSQGNQFDSGGTFLNSSRVEVDTDLLKSVEVVKGAASSLQGSDAIGGIVAFETKDPADFLQGRDVGGHAKFNYSSADRTFSESVALANKVGELESLVAYTRRDGKELENFGSPESLDSEANDLLVKLQYQLNQANRIEFSGNYIRNESTGPQTYESNRYSSYSNASSNDTTKQYQLGIKHIWGGDLVIADAIEWQLSYLNKDESALTNRTVEPNNPGAIPIAQTKDYIYSDKGYQFDIQLDKFLSLGSTEHYIVYGMSYQDKDIKNINKERNNPGADKEIFYMPSASESRYGLFVQDEITMGDWIITPGLRFDSFNTDPGDATANPSGNAQSDYTKFSDSAVTGRLGAIYKLNQEHRIFAQVSQGFRAPEFKELYYSFGNPNHGYINKPNPDLKAEESISYELGWRHNNDISQSEIAVFYSDYDNFIESKQVSGEMRNPMNPAIIQYVNVEEAVIKGIELSNRLSWDSFMPVEGFSSRVAAAYTEGKDGEGKPLNDVNPWNAVIGLNYDSINQWGTSLNFSYTAAKKKSDINTDESDILPISSATVVDLTAYYKPMEDLTLRAGVFNLTDEEYYSWNDVKGETIVDKDLTQASRNWAVTVKYDF</sequence>
<proteinExistence type="inferred from homology"/>
<keyword evidence="7 12" id="KW-0798">TonB box</keyword>
<evidence type="ECO:0000256" key="4">
    <source>
        <dbReference type="ARBA" id="ARBA00022452"/>
    </source>
</evidence>
<dbReference type="NCBIfam" id="TIGR01785">
    <property type="entry name" value="TonB-hemin"/>
    <property type="match status" value="1"/>
</dbReference>
<evidence type="ECO:0000256" key="10">
    <source>
        <dbReference type="ARBA" id="ARBA00023237"/>
    </source>
</evidence>
<dbReference type="SUPFAM" id="SSF56935">
    <property type="entry name" value="Porins"/>
    <property type="match status" value="1"/>
</dbReference>
<dbReference type="GO" id="GO:0015344">
    <property type="term" value="F:siderophore uptake transmembrane transporter activity"/>
    <property type="evidence" value="ECO:0007669"/>
    <property type="project" value="TreeGrafter"/>
</dbReference>
<dbReference type="Gene3D" id="2.170.130.10">
    <property type="entry name" value="TonB-dependent receptor, plug domain"/>
    <property type="match status" value="1"/>
</dbReference>
<evidence type="ECO:0000256" key="8">
    <source>
        <dbReference type="ARBA" id="ARBA00023136"/>
    </source>
</evidence>
<dbReference type="GO" id="GO:0015232">
    <property type="term" value="F:heme transmembrane transporter activity"/>
    <property type="evidence" value="ECO:0007669"/>
    <property type="project" value="InterPro"/>
</dbReference>
<dbReference type="PROSITE" id="PS52016">
    <property type="entry name" value="TONB_DEPENDENT_REC_3"/>
    <property type="match status" value="1"/>
</dbReference>
<evidence type="ECO:0000259" key="14">
    <source>
        <dbReference type="Pfam" id="PF00593"/>
    </source>
</evidence>
<dbReference type="InterPro" id="IPR039426">
    <property type="entry name" value="TonB-dep_rcpt-like"/>
</dbReference>
<dbReference type="GeneID" id="96873211"/>
<keyword evidence="8 11" id="KW-0472">Membrane</keyword>
<dbReference type="PATRIC" id="fig|45658.7.peg.1802"/>
<dbReference type="InterPro" id="IPR012910">
    <property type="entry name" value="Plug_dom"/>
</dbReference>
<keyword evidence="5 11" id="KW-0812">Transmembrane</keyword>
<evidence type="ECO:0000313" key="17">
    <source>
        <dbReference type="Proteomes" id="UP000092528"/>
    </source>
</evidence>
<dbReference type="NCBIfam" id="TIGR01786">
    <property type="entry name" value="TonB-hemlactrns"/>
    <property type="match status" value="1"/>
</dbReference>
<keyword evidence="9" id="KW-0675">Receptor</keyword>
<dbReference type="InterPro" id="IPR037066">
    <property type="entry name" value="Plug_dom_sf"/>
</dbReference>
<dbReference type="Pfam" id="PF07715">
    <property type="entry name" value="Plug"/>
    <property type="match status" value="1"/>
</dbReference>
<dbReference type="CDD" id="cd01347">
    <property type="entry name" value="ligand_gated_channel"/>
    <property type="match status" value="1"/>
</dbReference>
<protein>
    <submittedName>
        <fullName evidence="16">Hemoglobin and hemoglobin-haptoglobin-binding protein B</fullName>
    </submittedName>
</protein>
<gene>
    <name evidence="16" type="ORF">VSVS05_01813</name>
</gene>
<dbReference type="GO" id="GO:0044718">
    <property type="term" value="P:siderophore transmembrane transport"/>
    <property type="evidence" value="ECO:0007669"/>
    <property type="project" value="TreeGrafter"/>
</dbReference>
<evidence type="ECO:0000256" key="11">
    <source>
        <dbReference type="PROSITE-ProRule" id="PRU01360"/>
    </source>
</evidence>
<evidence type="ECO:0000256" key="1">
    <source>
        <dbReference type="ARBA" id="ARBA00004571"/>
    </source>
</evidence>
<evidence type="ECO:0000256" key="2">
    <source>
        <dbReference type="ARBA" id="ARBA00008143"/>
    </source>
</evidence>
<dbReference type="PANTHER" id="PTHR30069">
    <property type="entry name" value="TONB-DEPENDENT OUTER MEMBRANE RECEPTOR"/>
    <property type="match status" value="1"/>
</dbReference>
<dbReference type="InterPro" id="IPR000531">
    <property type="entry name" value="Beta-barrel_TonB"/>
</dbReference>
<keyword evidence="6 13" id="KW-0732">Signal</keyword>
<dbReference type="GO" id="GO:0009279">
    <property type="term" value="C:cell outer membrane"/>
    <property type="evidence" value="ECO:0007669"/>
    <property type="project" value="UniProtKB-SubCell"/>
</dbReference>
<feature type="chain" id="PRO_5008885560" evidence="13">
    <location>
        <begin position="22"/>
        <end position="707"/>
    </location>
</feature>
<evidence type="ECO:0000259" key="15">
    <source>
        <dbReference type="Pfam" id="PF07715"/>
    </source>
</evidence>
<evidence type="ECO:0000256" key="9">
    <source>
        <dbReference type="ARBA" id="ARBA00023170"/>
    </source>
</evidence>
<feature type="domain" description="TonB-dependent receptor-like beta-barrel" evidence="14">
    <location>
        <begin position="234"/>
        <end position="671"/>
    </location>
</feature>
<name>A0A1C7FB21_9VIBR</name>
<dbReference type="Gene3D" id="2.40.170.20">
    <property type="entry name" value="TonB-dependent receptor, beta-barrel domain"/>
    <property type="match status" value="1"/>
</dbReference>
<dbReference type="InterPro" id="IPR010949">
    <property type="entry name" value="TonB_Hb/transfer/lactofer_rcpt"/>
</dbReference>
<dbReference type="InterPro" id="IPR011276">
    <property type="entry name" value="TonB_haem/Hb_rcpt"/>
</dbReference>
<dbReference type="Proteomes" id="UP000092528">
    <property type="component" value="Chromosome 1"/>
</dbReference>
<evidence type="ECO:0000313" key="16">
    <source>
        <dbReference type="EMBL" id="ANU36938.1"/>
    </source>
</evidence>
<dbReference type="InterPro" id="IPR036942">
    <property type="entry name" value="Beta-barrel_TonB_sf"/>
</dbReference>
<dbReference type="AlphaFoldDB" id="A0A1C7FB21"/>
<evidence type="ECO:0000256" key="7">
    <source>
        <dbReference type="ARBA" id="ARBA00023077"/>
    </source>
</evidence>
<organism evidence="16 17">
    <name type="scientific">Vibrio scophthalmi</name>
    <dbReference type="NCBI Taxonomy" id="45658"/>
    <lineage>
        <taxon>Bacteria</taxon>
        <taxon>Pseudomonadati</taxon>
        <taxon>Pseudomonadota</taxon>
        <taxon>Gammaproteobacteria</taxon>
        <taxon>Vibrionales</taxon>
        <taxon>Vibrionaceae</taxon>
        <taxon>Vibrio</taxon>
    </lineage>
</organism>
<dbReference type="RefSeq" id="WP_065545508.1">
    <property type="nucleotide sequence ID" value="NZ_CP016414.1"/>
</dbReference>
<dbReference type="EMBL" id="CP016414">
    <property type="protein sequence ID" value="ANU36938.1"/>
    <property type="molecule type" value="Genomic_DNA"/>
</dbReference>
<evidence type="ECO:0000256" key="12">
    <source>
        <dbReference type="RuleBase" id="RU003357"/>
    </source>
</evidence>
<accession>A0A1C7FB21</accession>
<evidence type="ECO:0000256" key="3">
    <source>
        <dbReference type="ARBA" id="ARBA00022448"/>
    </source>
</evidence>
<comment type="subcellular location">
    <subcellularLocation>
        <location evidence="1 11">Cell outer membrane</location>
        <topology evidence="1 11">Multi-pass membrane protein</topology>
    </subcellularLocation>
</comment>
<evidence type="ECO:0000256" key="6">
    <source>
        <dbReference type="ARBA" id="ARBA00022729"/>
    </source>
</evidence>
<feature type="domain" description="TonB-dependent receptor plug" evidence="15">
    <location>
        <begin position="41"/>
        <end position="151"/>
    </location>
</feature>
<keyword evidence="10 11" id="KW-0998">Cell outer membrane</keyword>
<feature type="signal peptide" evidence="13">
    <location>
        <begin position="1"/>
        <end position="21"/>
    </location>
</feature>